<evidence type="ECO:0000256" key="3">
    <source>
        <dbReference type="ARBA" id="ARBA00022448"/>
    </source>
</evidence>
<keyword evidence="6" id="KW-0460">Magnesium</keyword>
<evidence type="ECO:0000256" key="7">
    <source>
        <dbReference type="ARBA" id="ARBA00022989"/>
    </source>
</evidence>
<dbReference type="FunFam" id="1.20.58.340:FF:000004">
    <property type="entry name" value="Magnesium transport protein CorA"/>
    <property type="match status" value="1"/>
</dbReference>
<evidence type="ECO:0000256" key="9">
    <source>
        <dbReference type="ARBA" id="ARBA00023136"/>
    </source>
</evidence>
<feature type="transmembrane region" description="Helical" evidence="12">
    <location>
        <begin position="252"/>
        <end position="272"/>
    </location>
</feature>
<comment type="catalytic activity">
    <reaction evidence="10">
        <text>Mg(2+)(in) = Mg(2+)(out)</text>
        <dbReference type="Rhea" id="RHEA:29827"/>
        <dbReference type="ChEBI" id="CHEBI:18420"/>
    </reaction>
</comment>
<keyword evidence="5 12" id="KW-0812">Transmembrane</keyword>
<evidence type="ECO:0000256" key="12">
    <source>
        <dbReference type="SAM" id="Phobius"/>
    </source>
</evidence>
<evidence type="ECO:0000256" key="8">
    <source>
        <dbReference type="ARBA" id="ARBA00023065"/>
    </source>
</evidence>
<dbReference type="InterPro" id="IPR045863">
    <property type="entry name" value="CorA_TM1_TM2"/>
</dbReference>
<keyword evidence="7 12" id="KW-1133">Transmembrane helix</keyword>
<comment type="function">
    <text evidence="11">Mediates influx of magnesium ions. Alternates between open and closed states. Activated by low cytoplasmic Mg(2+) levels. Inactive when cytoplasmic Mg(2+) levels are high.</text>
</comment>
<protein>
    <submittedName>
        <fullName evidence="13">Magnesium transporter</fullName>
    </submittedName>
</protein>
<dbReference type="Gene3D" id="3.30.460.20">
    <property type="entry name" value="CorA soluble domain-like"/>
    <property type="match status" value="1"/>
</dbReference>
<dbReference type="GO" id="GO:0000287">
    <property type="term" value="F:magnesium ion binding"/>
    <property type="evidence" value="ECO:0007669"/>
    <property type="project" value="TreeGrafter"/>
</dbReference>
<reference evidence="13 14" key="1">
    <citation type="submission" date="2015-05" db="EMBL/GenBank/DDBJ databases">
        <title>Genome sequencing and analysis of members of genus Stenotrophomonas.</title>
        <authorList>
            <person name="Patil P.P."/>
            <person name="Midha S."/>
            <person name="Patil P.B."/>
        </authorList>
    </citation>
    <scope>NUCLEOTIDE SEQUENCE [LARGE SCALE GENOMIC DNA]</scope>
    <source>
        <strain evidence="13 14">DSM 18941</strain>
    </source>
</reference>
<keyword evidence="14" id="KW-1185">Reference proteome</keyword>
<dbReference type="AlphaFoldDB" id="A0A0R0BXR0"/>
<comment type="similarity">
    <text evidence="2">Belongs to the CorA metal ion transporter (MIT) (TC 1.A.35) family.</text>
</comment>
<keyword evidence="4" id="KW-1003">Cell membrane</keyword>
<evidence type="ECO:0000256" key="4">
    <source>
        <dbReference type="ARBA" id="ARBA00022475"/>
    </source>
</evidence>
<keyword evidence="8" id="KW-0406">Ion transport</keyword>
<evidence type="ECO:0000256" key="2">
    <source>
        <dbReference type="ARBA" id="ARBA00009765"/>
    </source>
</evidence>
<dbReference type="GO" id="GO:0015095">
    <property type="term" value="F:magnesium ion transmembrane transporter activity"/>
    <property type="evidence" value="ECO:0007669"/>
    <property type="project" value="TreeGrafter"/>
</dbReference>
<dbReference type="GO" id="GO:0015087">
    <property type="term" value="F:cobalt ion transmembrane transporter activity"/>
    <property type="evidence" value="ECO:0007669"/>
    <property type="project" value="TreeGrafter"/>
</dbReference>
<name>A0A0R0BXR0_9GAMM</name>
<dbReference type="PATRIC" id="fig|405446.3.peg.3679"/>
<evidence type="ECO:0000256" key="11">
    <source>
        <dbReference type="ARBA" id="ARBA00045497"/>
    </source>
</evidence>
<sequence>MFQCRTLATAADGTAPPSLWVDLCQPTPEELQQASRQVGFRIPDRAGISEIEFSSRVRVEGDALVLNLPRFQYETEHVVGPLGFVVAPHALVVQREHRVDALEGVENELGKHPCNGSADLFLRMIEHIVDRLADLLESLESTMSEFSRQAFNHPKGKRATRRLEQMLHEVGMMGRRIGALHNTLHGMLRMMNYLDEATPAWFGADAPKRIKLVVKDLASLSEFEQQLGDRNEFLLDSVLGLINMDQNEVMKVMAVASVVGIPPTVLVGVWGMNFASMPELHWHYGYAIALAAVGLSIVVPLLWFKRRGWI</sequence>
<gene>
    <name evidence="13" type="ORF">ABB27_18300</name>
</gene>
<dbReference type="Pfam" id="PF01544">
    <property type="entry name" value="CorA"/>
    <property type="match status" value="1"/>
</dbReference>
<evidence type="ECO:0000256" key="5">
    <source>
        <dbReference type="ARBA" id="ARBA00022692"/>
    </source>
</evidence>
<dbReference type="SUPFAM" id="SSF144083">
    <property type="entry name" value="Magnesium transport protein CorA, transmembrane region"/>
    <property type="match status" value="1"/>
</dbReference>
<comment type="caution">
    <text evidence="13">The sequence shown here is derived from an EMBL/GenBank/DDBJ whole genome shotgun (WGS) entry which is preliminary data.</text>
</comment>
<accession>A0A0R0BXR0</accession>
<dbReference type="EMBL" id="LDJJ01000083">
    <property type="protein sequence ID" value="KRG62313.1"/>
    <property type="molecule type" value="Genomic_DNA"/>
</dbReference>
<feature type="transmembrane region" description="Helical" evidence="12">
    <location>
        <begin position="284"/>
        <end position="304"/>
    </location>
</feature>
<dbReference type="Gene3D" id="1.20.58.340">
    <property type="entry name" value="Magnesium transport protein CorA, transmembrane region"/>
    <property type="match status" value="2"/>
</dbReference>
<evidence type="ECO:0000256" key="6">
    <source>
        <dbReference type="ARBA" id="ARBA00022842"/>
    </source>
</evidence>
<evidence type="ECO:0000256" key="10">
    <source>
        <dbReference type="ARBA" id="ARBA00034269"/>
    </source>
</evidence>
<dbReference type="OrthoDB" id="9803416at2"/>
<dbReference type="PANTHER" id="PTHR46494">
    <property type="entry name" value="CORA FAMILY METAL ION TRANSPORTER (EUROFUNG)"/>
    <property type="match status" value="1"/>
</dbReference>
<dbReference type="SUPFAM" id="SSF143865">
    <property type="entry name" value="CorA soluble domain-like"/>
    <property type="match status" value="1"/>
</dbReference>
<keyword evidence="3" id="KW-0813">Transport</keyword>
<dbReference type="Proteomes" id="UP000051863">
    <property type="component" value="Unassembled WGS sequence"/>
</dbReference>
<comment type="subcellular location">
    <subcellularLocation>
        <location evidence="1">Cell membrane</location>
        <topology evidence="1">Multi-pass membrane protein</topology>
    </subcellularLocation>
</comment>
<evidence type="ECO:0000256" key="1">
    <source>
        <dbReference type="ARBA" id="ARBA00004651"/>
    </source>
</evidence>
<keyword evidence="9 12" id="KW-0472">Membrane</keyword>
<evidence type="ECO:0000313" key="14">
    <source>
        <dbReference type="Proteomes" id="UP000051863"/>
    </source>
</evidence>
<dbReference type="InterPro" id="IPR002523">
    <property type="entry name" value="MgTranspt_CorA/ZnTranspt_ZntB"/>
</dbReference>
<dbReference type="GO" id="GO:0050897">
    <property type="term" value="F:cobalt ion binding"/>
    <property type="evidence" value="ECO:0007669"/>
    <property type="project" value="TreeGrafter"/>
</dbReference>
<organism evidence="13 14">
    <name type="scientific">Stenotrophomonas terrae</name>
    <dbReference type="NCBI Taxonomy" id="405446"/>
    <lineage>
        <taxon>Bacteria</taxon>
        <taxon>Pseudomonadati</taxon>
        <taxon>Pseudomonadota</taxon>
        <taxon>Gammaproteobacteria</taxon>
        <taxon>Lysobacterales</taxon>
        <taxon>Lysobacteraceae</taxon>
        <taxon>Stenotrophomonas</taxon>
    </lineage>
</organism>
<dbReference type="RefSeq" id="WP_057630611.1">
    <property type="nucleotide sequence ID" value="NZ_LDJJ01000083.1"/>
</dbReference>
<proteinExistence type="inferred from homology"/>
<dbReference type="GO" id="GO:0005886">
    <property type="term" value="C:plasma membrane"/>
    <property type="evidence" value="ECO:0007669"/>
    <property type="project" value="UniProtKB-SubCell"/>
</dbReference>
<dbReference type="PANTHER" id="PTHR46494:SF1">
    <property type="entry name" value="CORA FAMILY METAL ION TRANSPORTER (EUROFUNG)"/>
    <property type="match status" value="1"/>
</dbReference>
<evidence type="ECO:0000313" key="13">
    <source>
        <dbReference type="EMBL" id="KRG62313.1"/>
    </source>
</evidence>
<dbReference type="InterPro" id="IPR045861">
    <property type="entry name" value="CorA_cytoplasmic_dom"/>
</dbReference>